<sequence length="48" mass="5454">MESKSKMMQQQADIVTCGLEVYKEAMERPFTTHGLSVFGNAWDETAKE</sequence>
<protein>
    <submittedName>
        <fullName evidence="1">Uncharacterized protein</fullName>
    </submittedName>
</protein>
<dbReference type="EMBL" id="JAKRYL010000020">
    <property type="protein sequence ID" value="MCL7748854.1"/>
    <property type="molecule type" value="Genomic_DNA"/>
</dbReference>
<gene>
    <name evidence="1" type="ORF">MF646_17180</name>
</gene>
<proteinExistence type="predicted"/>
<reference evidence="1" key="1">
    <citation type="submission" date="2022-02" db="EMBL/GenBank/DDBJ databases">
        <title>Halalkalibacter sp. nov. isolated from Lonar Lake, India.</title>
        <authorList>
            <person name="Joshi A."/>
            <person name="Thite S."/>
            <person name="Lodha T."/>
        </authorList>
    </citation>
    <scope>NUCLEOTIDE SEQUENCE</scope>
    <source>
        <strain evidence="1">MEB205</strain>
    </source>
</reference>
<dbReference type="RefSeq" id="WP_250097741.1">
    <property type="nucleotide sequence ID" value="NZ_JAKRYL010000020.1"/>
</dbReference>
<keyword evidence="2" id="KW-1185">Reference proteome</keyword>
<evidence type="ECO:0000313" key="1">
    <source>
        <dbReference type="EMBL" id="MCL7748854.1"/>
    </source>
</evidence>
<comment type="caution">
    <text evidence="1">The sequence shown here is derived from an EMBL/GenBank/DDBJ whole genome shotgun (WGS) entry which is preliminary data.</text>
</comment>
<dbReference type="AlphaFoldDB" id="A0A9X2I8G3"/>
<organism evidence="1 2">
    <name type="scientific">Halalkalibacter alkaliphilus</name>
    <dbReference type="NCBI Taxonomy" id="2917993"/>
    <lineage>
        <taxon>Bacteria</taxon>
        <taxon>Bacillati</taxon>
        <taxon>Bacillota</taxon>
        <taxon>Bacilli</taxon>
        <taxon>Bacillales</taxon>
        <taxon>Bacillaceae</taxon>
        <taxon>Halalkalibacter</taxon>
    </lineage>
</organism>
<accession>A0A9X2I8G3</accession>
<dbReference type="Proteomes" id="UP001139150">
    <property type="component" value="Unassembled WGS sequence"/>
</dbReference>
<evidence type="ECO:0000313" key="2">
    <source>
        <dbReference type="Proteomes" id="UP001139150"/>
    </source>
</evidence>
<name>A0A9X2I8G3_9BACI</name>